<evidence type="ECO:0000313" key="2">
    <source>
        <dbReference type="EMBL" id="OLQ03880.1"/>
    </source>
</evidence>
<proteinExistence type="predicted"/>
<accession>A0A1Q9E8Y2</accession>
<dbReference type="Proteomes" id="UP000186817">
    <property type="component" value="Unassembled WGS sequence"/>
</dbReference>
<feature type="region of interest" description="Disordered" evidence="1">
    <location>
        <begin position="1"/>
        <end position="25"/>
    </location>
</feature>
<reference evidence="2 3" key="1">
    <citation type="submission" date="2016-02" db="EMBL/GenBank/DDBJ databases">
        <title>Genome analysis of coral dinoflagellate symbionts highlights evolutionary adaptations to a symbiotic lifestyle.</title>
        <authorList>
            <person name="Aranda M."/>
            <person name="Li Y."/>
            <person name="Liew Y.J."/>
            <person name="Baumgarten S."/>
            <person name="Simakov O."/>
            <person name="Wilson M."/>
            <person name="Piel J."/>
            <person name="Ashoor H."/>
            <person name="Bougouffa S."/>
            <person name="Bajic V.B."/>
            <person name="Ryu T."/>
            <person name="Ravasi T."/>
            <person name="Bayer T."/>
            <person name="Micklem G."/>
            <person name="Kim H."/>
            <person name="Bhak J."/>
            <person name="Lajeunesse T.C."/>
            <person name="Voolstra C.R."/>
        </authorList>
    </citation>
    <scope>NUCLEOTIDE SEQUENCE [LARGE SCALE GENOMIC DNA]</scope>
    <source>
        <strain evidence="2 3">CCMP2467</strain>
    </source>
</reference>
<evidence type="ECO:0000256" key="1">
    <source>
        <dbReference type="SAM" id="MobiDB-lite"/>
    </source>
</evidence>
<dbReference type="EMBL" id="LSRX01000224">
    <property type="protein sequence ID" value="OLQ03880.1"/>
    <property type="molecule type" value="Genomic_DNA"/>
</dbReference>
<organism evidence="2 3">
    <name type="scientific">Symbiodinium microadriaticum</name>
    <name type="common">Dinoflagellate</name>
    <name type="synonym">Zooxanthella microadriatica</name>
    <dbReference type="NCBI Taxonomy" id="2951"/>
    <lineage>
        <taxon>Eukaryota</taxon>
        <taxon>Sar</taxon>
        <taxon>Alveolata</taxon>
        <taxon>Dinophyceae</taxon>
        <taxon>Suessiales</taxon>
        <taxon>Symbiodiniaceae</taxon>
        <taxon>Symbiodinium</taxon>
    </lineage>
</organism>
<comment type="caution">
    <text evidence="2">The sequence shown here is derived from an EMBL/GenBank/DDBJ whole genome shotgun (WGS) entry which is preliminary data.</text>
</comment>
<dbReference type="OrthoDB" id="425057at2759"/>
<protein>
    <submittedName>
        <fullName evidence="2">Uncharacterized protein</fullName>
    </submittedName>
</protein>
<feature type="region of interest" description="Disordered" evidence="1">
    <location>
        <begin position="226"/>
        <end position="279"/>
    </location>
</feature>
<dbReference type="AlphaFoldDB" id="A0A1Q9E8Y2"/>
<gene>
    <name evidence="2" type="ORF">AK812_SmicGene13122</name>
</gene>
<name>A0A1Q9E8Y2_SYMMI</name>
<sequence>MRVALGEITNTVGQRPAEISKSHPGEVTDLARKWASAETSAPEVQALLDCASRLQEDALQAAWMQDTDSDEEKPTPFWEKVPKRQDIFAAVDGKLQPNDDFPIFQDELLSEAEVAVYPEKSTGCSNFDSCSSPATPQRSNNANLVLASQSPRSSPKKGDFALSPIVGPCLAQPALSDSDGELSVWNDKELCEKELEHRLMSMLRQEQEESWLLEQETQATFELARSLNSGSFQRDATPPRSPSMYRTPPRRRQAPAPQARASNDVRSQDIYFPAENDMV</sequence>
<evidence type="ECO:0000313" key="3">
    <source>
        <dbReference type="Proteomes" id="UP000186817"/>
    </source>
</evidence>
<keyword evidence="3" id="KW-1185">Reference proteome</keyword>